<accession>A0AAD4D5H3</accession>
<gene>
    <name evidence="2" type="ORF">BGZ95_002779</name>
</gene>
<proteinExistence type="predicted"/>
<dbReference type="SMART" id="SM00225">
    <property type="entry name" value="BTB"/>
    <property type="match status" value="1"/>
</dbReference>
<comment type="caution">
    <text evidence="2">The sequence shown here is derived from an EMBL/GenBank/DDBJ whole genome shotgun (WGS) entry which is preliminary data.</text>
</comment>
<dbReference type="SUPFAM" id="SSF54695">
    <property type="entry name" value="POZ domain"/>
    <property type="match status" value="1"/>
</dbReference>
<reference evidence="2" key="1">
    <citation type="journal article" date="2020" name="Fungal Divers.">
        <title>Resolving the Mortierellaceae phylogeny through synthesis of multi-gene phylogenetics and phylogenomics.</title>
        <authorList>
            <person name="Vandepol N."/>
            <person name="Liber J."/>
            <person name="Desiro A."/>
            <person name="Na H."/>
            <person name="Kennedy M."/>
            <person name="Barry K."/>
            <person name="Grigoriev I.V."/>
            <person name="Miller A.N."/>
            <person name="O'Donnell K."/>
            <person name="Stajich J.E."/>
            <person name="Bonito G."/>
        </authorList>
    </citation>
    <scope>NUCLEOTIDE SEQUENCE</scope>
    <source>
        <strain evidence="2">NRRL 28262</strain>
    </source>
</reference>
<evidence type="ECO:0000313" key="3">
    <source>
        <dbReference type="Proteomes" id="UP001194580"/>
    </source>
</evidence>
<sequence length="386" mass="43160">MAGSSTSTATTTAATNITATTDTAAKAAHTLLSDTKKPRQSFKSTTDGIISDLCNNTPAARYDNDMISSIDDHGSSAVLEMTLTLGRDLEHAKEYAVMARAIHLFEIGHNTDRLCMSKAVEGCDLIHQGVSILLDTDMFGNQDQCTFGILLSSDPVDLLVPPEVIDQSASDTFGRAMLTRFLLDFTTADVAYAAAPTATSRGHDVALSSAQGQGRDPRLMIHAHSAIVRHWPVFDSLLRRFPRPQDYPKIHKLVDVDLHAMRLAINFLYTCQIEGPGYTGLVDWRPIFQLAHRLQIPRLIDLSLTELCKNIRIGAVLPTLFKWAYQHSDYEDRLLEFLVEYLNDTFHPTLKERLEPFCEHPEFTRIQRKLEAMKATKSRRQSHSFS</sequence>
<dbReference type="Pfam" id="PF00651">
    <property type="entry name" value="BTB"/>
    <property type="match status" value="1"/>
</dbReference>
<dbReference type="CDD" id="cd18186">
    <property type="entry name" value="BTB_POZ_ZBTB_KLHL-like"/>
    <property type="match status" value="1"/>
</dbReference>
<dbReference type="AlphaFoldDB" id="A0AAD4D5H3"/>
<keyword evidence="3" id="KW-1185">Reference proteome</keyword>
<evidence type="ECO:0000259" key="1">
    <source>
        <dbReference type="SMART" id="SM00225"/>
    </source>
</evidence>
<dbReference type="EMBL" id="JAAAIL010001604">
    <property type="protein sequence ID" value="KAG0267758.1"/>
    <property type="molecule type" value="Genomic_DNA"/>
</dbReference>
<organism evidence="2 3">
    <name type="scientific">Linnemannia exigua</name>
    <dbReference type="NCBI Taxonomy" id="604196"/>
    <lineage>
        <taxon>Eukaryota</taxon>
        <taxon>Fungi</taxon>
        <taxon>Fungi incertae sedis</taxon>
        <taxon>Mucoromycota</taxon>
        <taxon>Mortierellomycotina</taxon>
        <taxon>Mortierellomycetes</taxon>
        <taxon>Mortierellales</taxon>
        <taxon>Mortierellaceae</taxon>
        <taxon>Linnemannia</taxon>
    </lineage>
</organism>
<name>A0AAD4D5H3_9FUNG</name>
<dbReference type="InterPro" id="IPR011333">
    <property type="entry name" value="SKP1/BTB/POZ_sf"/>
</dbReference>
<dbReference type="Proteomes" id="UP001194580">
    <property type="component" value="Unassembled WGS sequence"/>
</dbReference>
<protein>
    <recommendedName>
        <fullName evidence="1">BTB domain-containing protein</fullName>
    </recommendedName>
</protein>
<evidence type="ECO:0000313" key="2">
    <source>
        <dbReference type="EMBL" id="KAG0267758.1"/>
    </source>
</evidence>
<dbReference type="Gene3D" id="3.30.710.10">
    <property type="entry name" value="Potassium Channel Kv1.1, Chain A"/>
    <property type="match status" value="1"/>
</dbReference>
<feature type="domain" description="BTB" evidence="1">
    <location>
        <begin position="203"/>
        <end position="311"/>
    </location>
</feature>
<dbReference type="InterPro" id="IPR000210">
    <property type="entry name" value="BTB/POZ_dom"/>
</dbReference>